<dbReference type="EMBL" id="CAUOFW020005669">
    <property type="protein sequence ID" value="CAK9171194.1"/>
    <property type="molecule type" value="Genomic_DNA"/>
</dbReference>
<dbReference type="PANTHER" id="PTHR24093">
    <property type="entry name" value="CATION TRANSPORTING ATPASE"/>
    <property type="match status" value="1"/>
</dbReference>
<reference evidence="4 5" key="1">
    <citation type="submission" date="2024-02" db="EMBL/GenBank/DDBJ databases">
        <authorList>
            <person name="Vignale AGUSTIN F."/>
            <person name="Sosa J E."/>
            <person name="Modenutti C."/>
        </authorList>
    </citation>
    <scope>NUCLEOTIDE SEQUENCE [LARGE SCALE GENOMIC DNA]</scope>
</reference>
<feature type="domain" description="P-type ATPase A" evidence="2">
    <location>
        <begin position="184"/>
        <end position="278"/>
    </location>
</feature>
<dbReference type="PANTHER" id="PTHR24093:SF434">
    <property type="entry name" value="CALCIUM-TRANSPORTING ATPASE 13, PLASMA MEMBRANE-TYPE-RELATED"/>
    <property type="match status" value="1"/>
</dbReference>
<evidence type="ECO:0000256" key="1">
    <source>
        <dbReference type="ARBA" id="ARBA00022842"/>
    </source>
</evidence>
<dbReference type="Pfam" id="PF00690">
    <property type="entry name" value="Cation_ATPase_N"/>
    <property type="match status" value="1"/>
</dbReference>
<organism evidence="4 5">
    <name type="scientific">Ilex paraguariensis</name>
    <name type="common">yerba mate</name>
    <dbReference type="NCBI Taxonomy" id="185542"/>
    <lineage>
        <taxon>Eukaryota</taxon>
        <taxon>Viridiplantae</taxon>
        <taxon>Streptophyta</taxon>
        <taxon>Embryophyta</taxon>
        <taxon>Tracheophyta</taxon>
        <taxon>Spermatophyta</taxon>
        <taxon>Magnoliopsida</taxon>
        <taxon>eudicotyledons</taxon>
        <taxon>Gunneridae</taxon>
        <taxon>Pentapetalae</taxon>
        <taxon>asterids</taxon>
        <taxon>campanulids</taxon>
        <taxon>Aquifoliales</taxon>
        <taxon>Aquifoliaceae</taxon>
        <taxon>Ilex</taxon>
    </lineage>
</organism>
<dbReference type="SUPFAM" id="SSF81665">
    <property type="entry name" value="Calcium ATPase, transmembrane domain M"/>
    <property type="match status" value="1"/>
</dbReference>
<dbReference type="SUPFAM" id="SSF81653">
    <property type="entry name" value="Calcium ATPase, transduction domain A"/>
    <property type="match status" value="1"/>
</dbReference>
<dbReference type="InterPro" id="IPR008250">
    <property type="entry name" value="ATPase_P-typ_transduc_dom_A_sf"/>
</dbReference>
<dbReference type="InterPro" id="IPR059000">
    <property type="entry name" value="ATPase_P-type_domA"/>
</dbReference>
<dbReference type="InterPro" id="IPR023298">
    <property type="entry name" value="ATPase_P-typ_TM_dom_sf"/>
</dbReference>
<dbReference type="InterPro" id="IPR004014">
    <property type="entry name" value="ATPase_P-typ_cation-transptr_N"/>
</dbReference>
<dbReference type="Gene3D" id="2.70.150.10">
    <property type="entry name" value="Calcium-transporting ATPase, cytoplasmic transduction domain A"/>
    <property type="match status" value="1"/>
</dbReference>
<sequence>MSSNFPPSFVCTSNEPTGIQLETLCDSTTLTIEPAHFSTIDPTSIASIAKLVETKDQTWLRGQGGVDGLVSALRTHAENGIKDDSTDINNRRRDFGSNFYGEDKPAKKFHHFGLEALKHPMIIILLVCAVLSVCFGIKENGRREGWCEGVTKLVAILIAATISAVSNFLPHRLCHQLSEASSHIPQVHVVRSSQWQRISIPRIVVGDIVFLKPGDLVPADGLLLSGCSLQVKEGQTEGVVEVDGHDNPFLGCGSEVVYGYARMLVTAVGKNRWTQKIHGEMINQSQQLISVIGK</sequence>
<dbReference type="Gene3D" id="1.20.1110.10">
    <property type="entry name" value="Calcium-transporting ATPase, transmembrane domain"/>
    <property type="match status" value="1"/>
</dbReference>
<dbReference type="Proteomes" id="UP001642360">
    <property type="component" value="Unassembled WGS sequence"/>
</dbReference>
<name>A0ABC8TWI9_9AQUA</name>
<protein>
    <submittedName>
        <fullName evidence="4">Uncharacterized protein</fullName>
    </submittedName>
</protein>
<feature type="domain" description="Cation-transporting P-type ATPase N-terminal" evidence="3">
    <location>
        <begin position="63"/>
        <end position="132"/>
    </location>
</feature>
<gene>
    <name evidence="4" type="ORF">ILEXP_LOCUS40736</name>
</gene>
<evidence type="ECO:0000259" key="3">
    <source>
        <dbReference type="Pfam" id="PF00690"/>
    </source>
</evidence>
<evidence type="ECO:0000313" key="4">
    <source>
        <dbReference type="EMBL" id="CAK9171194.1"/>
    </source>
</evidence>
<dbReference type="Pfam" id="PF00122">
    <property type="entry name" value="E1-E2_ATPase"/>
    <property type="match status" value="1"/>
</dbReference>
<evidence type="ECO:0000259" key="2">
    <source>
        <dbReference type="Pfam" id="PF00122"/>
    </source>
</evidence>
<accession>A0ABC8TWI9</accession>
<evidence type="ECO:0000313" key="5">
    <source>
        <dbReference type="Proteomes" id="UP001642360"/>
    </source>
</evidence>
<dbReference type="AlphaFoldDB" id="A0ABC8TWI9"/>
<keyword evidence="5" id="KW-1185">Reference proteome</keyword>
<proteinExistence type="predicted"/>
<keyword evidence="1" id="KW-0460">Magnesium</keyword>
<comment type="caution">
    <text evidence="4">The sequence shown here is derived from an EMBL/GenBank/DDBJ whole genome shotgun (WGS) entry which is preliminary data.</text>
</comment>